<comment type="caution">
    <text evidence="3">The sequence shown here is derived from an EMBL/GenBank/DDBJ whole genome shotgun (WGS) entry which is preliminary data.</text>
</comment>
<dbReference type="Gene3D" id="3.30.40.10">
    <property type="entry name" value="Zinc/RING finger domain, C3HC4 (zinc finger)"/>
    <property type="match status" value="1"/>
</dbReference>
<feature type="transmembrane region" description="Helical" evidence="2">
    <location>
        <begin position="406"/>
        <end position="426"/>
    </location>
</feature>
<keyword evidence="2" id="KW-1133">Transmembrane helix</keyword>
<evidence type="ECO:0008006" key="5">
    <source>
        <dbReference type="Google" id="ProtNLM"/>
    </source>
</evidence>
<dbReference type="Pfam" id="PF13920">
    <property type="entry name" value="zf-C3HC4_3"/>
    <property type="match status" value="1"/>
</dbReference>
<reference evidence="3 4" key="1">
    <citation type="submission" date="2024-01" db="EMBL/GenBank/DDBJ databases">
        <authorList>
            <person name="Allen C."/>
            <person name="Tagirdzhanova G."/>
        </authorList>
    </citation>
    <scope>NUCLEOTIDE SEQUENCE [LARGE SCALE GENOMIC DNA]</scope>
</reference>
<keyword evidence="4" id="KW-1185">Reference proteome</keyword>
<accession>A0ABP0AVL5</accession>
<feature type="region of interest" description="Disordered" evidence="1">
    <location>
        <begin position="823"/>
        <end position="876"/>
    </location>
</feature>
<dbReference type="InterPro" id="IPR013083">
    <property type="entry name" value="Znf_RING/FYVE/PHD"/>
</dbReference>
<evidence type="ECO:0000313" key="3">
    <source>
        <dbReference type="EMBL" id="CAK7211309.1"/>
    </source>
</evidence>
<feature type="compositionally biased region" description="Polar residues" evidence="1">
    <location>
        <begin position="860"/>
        <end position="874"/>
    </location>
</feature>
<dbReference type="Proteomes" id="UP001642482">
    <property type="component" value="Unassembled WGS sequence"/>
</dbReference>
<gene>
    <name evidence="3" type="ORF">SEUCBS140593_001134</name>
</gene>
<sequence length="1069" mass="115597">MAEALALAAGVAFDNASAWHNFTVWTVQHLAFLNMTRITPSLDDLVWAGPRMVKKLGRLGSYIPFPDGMDGFTGFGGLGQRVIPGATDAAGNIVYGVTGVPPSAAFATAAAAAGGAAAAAGAGPAATVAEQDFAATLAASASRFSLESARGLGSLFSYATSKWALCCIATAVILNRTYIFAATRRRVRLRWPVRLMLRSLPIVLFLLQARRLLQSIQCQTSPDFAELRWNNASKQSDLMFSEASVFLHSLSSTLLFQPTDAESCRSISMVPADRYAPTSGLRGSLSLLWPLFLTFCFSSFVETLSCAVQGRPVAAETGMTVFEHSLAFAEADAAISNQLGWGTFGSAASSAASASASAASSTASTVSAILTAATHTAESGGSVVGGTAIGMTRSAILGRVNTPPEVLLLAFLSAMSHVTSHVLGVLNLQSKFRLVSTGFWAMCFMASIVWSALNFSIDDPAAQSLLRFPTVSIVGFIPHMLVLAGIITCCIIYGIALLLSAISQEPDIFTGSGAERMTFRERIAQAHANMQANLPMGNVRISMEMDFYTALLRAGFDAITMASEAVYLNEDRHVNLRSHTWLEDERYNELQELRSRWLGSDLPGSRFDALGATGLVPIPGGKVGAFSTGYSRERAIQKNSTGKPGERMRPIRTGIGASERSGRWLMAVEYLAHVGKLMLTFFAVYMYRFLAFVGLRSQPRWLQRLAHRRKAGGPAGSGNDGSNGEPGASEEENTREWLVARTGSVPIQRRGQIDVEHEVRRRFAASRDLSKTTRQEEREIDSKLYLWWLKGGWWGEIDTSGDYEPSIAADDDVSSVISVFDVDDSDSEWENEEDGDNNEQFSGDASGEYGVESDYDNDGQRTPTQQSPWITRESTPIHDISMEAPELARLLDPQSPEERAEAQALAAHLSSDGILTRSGFMRFRQRQRTELLATSRYGPAGNGSSNARRLANSFRPGARLSPEDEAQLLEQILLSRRAAMRPLASYSEENNEDGQVGGVGSSWADGAAGMGSDGPQCVVCQSAPRTIIVWPCRCLSLCDDCRVSLAMNNFDKCVCCRRDVVSFSRIFVP</sequence>
<feature type="compositionally biased region" description="Acidic residues" evidence="1">
    <location>
        <begin position="823"/>
        <end position="837"/>
    </location>
</feature>
<dbReference type="PANTHER" id="PTHR22696:SF1">
    <property type="entry name" value="E3 UBIQUITIN-PROTEIN LIGASE RNF26"/>
    <property type="match status" value="1"/>
</dbReference>
<proteinExistence type="predicted"/>
<dbReference type="CDD" id="cd16616">
    <property type="entry name" value="mRING-HC-C4C4_Asi1p-like"/>
    <property type="match status" value="1"/>
</dbReference>
<feature type="transmembrane region" description="Helical" evidence="2">
    <location>
        <begin position="477"/>
        <end position="499"/>
    </location>
</feature>
<name>A0ABP0AVL5_9PEZI</name>
<evidence type="ECO:0000256" key="2">
    <source>
        <dbReference type="SAM" id="Phobius"/>
    </source>
</evidence>
<dbReference type="PANTHER" id="PTHR22696">
    <property type="entry name" value="E3 UBIQUITIN-PROTEIN LIGASE RNF26"/>
    <property type="match status" value="1"/>
</dbReference>
<organism evidence="3 4">
    <name type="scientific">Sporothrix eucalyptigena</name>
    <dbReference type="NCBI Taxonomy" id="1812306"/>
    <lineage>
        <taxon>Eukaryota</taxon>
        <taxon>Fungi</taxon>
        <taxon>Dikarya</taxon>
        <taxon>Ascomycota</taxon>
        <taxon>Pezizomycotina</taxon>
        <taxon>Sordariomycetes</taxon>
        <taxon>Sordariomycetidae</taxon>
        <taxon>Ophiostomatales</taxon>
        <taxon>Ophiostomataceae</taxon>
        <taxon>Sporothrix</taxon>
    </lineage>
</organism>
<keyword evidence="2" id="KW-0812">Transmembrane</keyword>
<dbReference type="EMBL" id="CAWUHD010000006">
    <property type="protein sequence ID" value="CAK7211309.1"/>
    <property type="molecule type" value="Genomic_DNA"/>
</dbReference>
<feature type="transmembrane region" description="Helical" evidence="2">
    <location>
        <begin position="670"/>
        <end position="690"/>
    </location>
</feature>
<feature type="transmembrane region" description="Helical" evidence="2">
    <location>
        <begin position="438"/>
        <end position="457"/>
    </location>
</feature>
<protein>
    <recommendedName>
        <fullName evidence="5">Ubiquitin-protein ligase</fullName>
    </recommendedName>
</protein>
<feature type="region of interest" description="Disordered" evidence="1">
    <location>
        <begin position="707"/>
        <end position="733"/>
    </location>
</feature>
<keyword evidence="2" id="KW-0472">Membrane</keyword>
<evidence type="ECO:0000256" key="1">
    <source>
        <dbReference type="SAM" id="MobiDB-lite"/>
    </source>
</evidence>
<evidence type="ECO:0000313" key="4">
    <source>
        <dbReference type="Proteomes" id="UP001642482"/>
    </source>
</evidence>